<accession>A0A212J7E1</accession>
<dbReference type="PROSITE" id="PS01124">
    <property type="entry name" value="HTH_ARAC_FAMILY_2"/>
    <property type="match status" value="1"/>
</dbReference>
<organism evidence="5">
    <name type="scientific">uncultured Desulfovibrio sp</name>
    <dbReference type="NCBI Taxonomy" id="167968"/>
    <lineage>
        <taxon>Bacteria</taxon>
        <taxon>Pseudomonadati</taxon>
        <taxon>Thermodesulfobacteriota</taxon>
        <taxon>Desulfovibrionia</taxon>
        <taxon>Desulfovibrionales</taxon>
        <taxon>Desulfovibrionaceae</taxon>
        <taxon>Desulfovibrio</taxon>
        <taxon>environmental samples</taxon>
    </lineage>
</organism>
<evidence type="ECO:0000256" key="1">
    <source>
        <dbReference type="ARBA" id="ARBA00023015"/>
    </source>
</evidence>
<keyword evidence="2" id="KW-0238">DNA-binding</keyword>
<dbReference type="Gene3D" id="1.10.10.60">
    <property type="entry name" value="Homeodomain-like"/>
    <property type="match status" value="2"/>
</dbReference>
<dbReference type="Pfam" id="PF12833">
    <property type="entry name" value="HTH_18"/>
    <property type="match status" value="1"/>
</dbReference>
<keyword evidence="3" id="KW-0804">Transcription</keyword>
<evidence type="ECO:0000256" key="3">
    <source>
        <dbReference type="ARBA" id="ARBA00023163"/>
    </source>
</evidence>
<dbReference type="PANTHER" id="PTHR46796:SF6">
    <property type="entry name" value="ARAC SUBFAMILY"/>
    <property type="match status" value="1"/>
</dbReference>
<protein>
    <recommendedName>
        <fullName evidence="4">HTH araC/xylS-type domain-containing protein</fullName>
    </recommendedName>
</protein>
<evidence type="ECO:0000259" key="4">
    <source>
        <dbReference type="PROSITE" id="PS01124"/>
    </source>
</evidence>
<proteinExistence type="predicted"/>
<evidence type="ECO:0000256" key="2">
    <source>
        <dbReference type="ARBA" id="ARBA00023125"/>
    </source>
</evidence>
<dbReference type="EMBL" id="FLUP01000001">
    <property type="protein sequence ID" value="SBV95348.1"/>
    <property type="molecule type" value="Genomic_DNA"/>
</dbReference>
<reference evidence="5" key="1">
    <citation type="submission" date="2016-04" db="EMBL/GenBank/DDBJ databases">
        <authorList>
            <person name="Evans L.H."/>
            <person name="Alamgir A."/>
            <person name="Owens N."/>
            <person name="Weber N.D."/>
            <person name="Virtaneva K."/>
            <person name="Barbian K."/>
            <person name="Babar A."/>
            <person name="Rosenke K."/>
        </authorList>
    </citation>
    <scope>NUCLEOTIDE SEQUENCE</scope>
    <source>
        <strain evidence="5">92-2</strain>
    </source>
</reference>
<dbReference type="AlphaFoldDB" id="A0A212J7E1"/>
<dbReference type="PROSITE" id="PS00041">
    <property type="entry name" value="HTH_ARAC_FAMILY_1"/>
    <property type="match status" value="1"/>
</dbReference>
<dbReference type="SUPFAM" id="SSF46689">
    <property type="entry name" value="Homeodomain-like"/>
    <property type="match status" value="2"/>
</dbReference>
<dbReference type="InterPro" id="IPR009057">
    <property type="entry name" value="Homeodomain-like_sf"/>
</dbReference>
<dbReference type="GO" id="GO:0043565">
    <property type="term" value="F:sequence-specific DNA binding"/>
    <property type="evidence" value="ECO:0007669"/>
    <property type="project" value="InterPro"/>
</dbReference>
<gene>
    <name evidence="5" type="ORF">KM92DES2_10651</name>
</gene>
<name>A0A212J7E1_9BACT</name>
<sequence length="301" mass="34436">MGILYCLKSLMEHEAMNKINSFFKNWKSHEGVTTIKQIEAHFGSIVLSLEKAGSVIVQPPVDKLWFSIALLDTKIDRKVENWHLEKMKIAAFNASINPQGRALKASYLEDCMSIHVFFDPSFLNEFAEEMGCKIDASKVYPIHGIHNQQFSAVAKSILMPLFAPDMQSLRLDETMQGALRYICDMYDIKSCFYGARMSKPQLQRVCEYIDENISEKLTVEDLAQVARQNRTAFSTKFKNTVGMTPHKFIIQRRIARAEDLLRNSKHTITEISAICGFSDLAHFCHVFKRCHGVSPQQFNKE</sequence>
<dbReference type="InterPro" id="IPR018060">
    <property type="entry name" value="HTH_AraC"/>
</dbReference>
<dbReference type="PANTHER" id="PTHR46796">
    <property type="entry name" value="HTH-TYPE TRANSCRIPTIONAL ACTIVATOR RHAS-RELATED"/>
    <property type="match status" value="1"/>
</dbReference>
<evidence type="ECO:0000313" key="5">
    <source>
        <dbReference type="EMBL" id="SBV95348.1"/>
    </source>
</evidence>
<keyword evidence="1" id="KW-0805">Transcription regulation</keyword>
<feature type="domain" description="HTH araC/xylS-type" evidence="4">
    <location>
        <begin position="203"/>
        <end position="301"/>
    </location>
</feature>
<dbReference type="PRINTS" id="PR00032">
    <property type="entry name" value="HTHARAC"/>
</dbReference>
<dbReference type="GO" id="GO:0003700">
    <property type="term" value="F:DNA-binding transcription factor activity"/>
    <property type="evidence" value="ECO:0007669"/>
    <property type="project" value="InterPro"/>
</dbReference>
<dbReference type="InterPro" id="IPR018062">
    <property type="entry name" value="HTH_AraC-typ_CS"/>
</dbReference>
<dbReference type="SMART" id="SM00342">
    <property type="entry name" value="HTH_ARAC"/>
    <property type="match status" value="1"/>
</dbReference>
<dbReference type="InterPro" id="IPR020449">
    <property type="entry name" value="Tscrpt_reg_AraC-type_HTH"/>
</dbReference>
<dbReference type="InterPro" id="IPR050204">
    <property type="entry name" value="AraC_XylS_family_regulators"/>
</dbReference>